<comment type="caution">
    <text evidence="2">The sequence shown here is derived from an EMBL/GenBank/DDBJ whole genome shotgun (WGS) entry which is preliminary data.</text>
</comment>
<evidence type="ECO:0000313" key="2">
    <source>
        <dbReference type="EMBL" id="KAL0571861.1"/>
    </source>
</evidence>
<reference evidence="2 3" key="1">
    <citation type="submission" date="2024-02" db="EMBL/GenBank/DDBJ databases">
        <title>A draft genome for the cacao thread blight pathogen Marasmius crinis-equi.</title>
        <authorList>
            <person name="Cohen S.P."/>
            <person name="Baruah I.K."/>
            <person name="Amoako-Attah I."/>
            <person name="Bukari Y."/>
            <person name="Meinhardt L.W."/>
            <person name="Bailey B.A."/>
        </authorList>
    </citation>
    <scope>NUCLEOTIDE SEQUENCE [LARGE SCALE GENOMIC DNA]</scope>
    <source>
        <strain evidence="2 3">GH-76</strain>
    </source>
</reference>
<sequence length="270" mass="29134">MTLSGQSDWDGCVKDVRAHQSKKKEYAAVEIATTEQYMKSLITALKKLKKTNSSGFATGQAGRKGGKKDKSSGPLLDLLAGSNENVDNEGTIDDEGGSTSLMELEKQAGECLWARYENCQLCGPSVMCKIGLDASSLAAPGKSSILQPSSNSTIPDPVTNTLMAATAALIAKSLRKSPTKRPGGHSSNRADLKYPLISLFMAKLHAAHPKQNLDLYADAFHREDLYNIDEIVDRSIPELTADRFGLSFGNAKFLLTKAKSQVRRIRATGL</sequence>
<name>A0ABR3F993_9AGAR</name>
<accession>A0ABR3F993</accession>
<organism evidence="2 3">
    <name type="scientific">Marasmius crinis-equi</name>
    <dbReference type="NCBI Taxonomy" id="585013"/>
    <lineage>
        <taxon>Eukaryota</taxon>
        <taxon>Fungi</taxon>
        <taxon>Dikarya</taxon>
        <taxon>Basidiomycota</taxon>
        <taxon>Agaricomycotina</taxon>
        <taxon>Agaricomycetes</taxon>
        <taxon>Agaricomycetidae</taxon>
        <taxon>Agaricales</taxon>
        <taxon>Marasmiineae</taxon>
        <taxon>Marasmiaceae</taxon>
        <taxon>Marasmius</taxon>
    </lineage>
</organism>
<feature type="region of interest" description="Disordered" evidence="1">
    <location>
        <begin position="56"/>
        <end position="97"/>
    </location>
</feature>
<dbReference type="EMBL" id="JBAHYK010000705">
    <property type="protein sequence ID" value="KAL0571861.1"/>
    <property type="molecule type" value="Genomic_DNA"/>
</dbReference>
<proteinExistence type="predicted"/>
<evidence type="ECO:0000256" key="1">
    <source>
        <dbReference type="SAM" id="MobiDB-lite"/>
    </source>
</evidence>
<dbReference type="Proteomes" id="UP001465976">
    <property type="component" value="Unassembled WGS sequence"/>
</dbReference>
<gene>
    <name evidence="2" type="ORF">V5O48_010099</name>
</gene>
<evidence type="ECO:0000313" key="3">
    <source>
        <dbReference type="Proteomes" id="UP001465976"/>
    </source>
</evidence>
<keyword evidence="3" id="KW-1185">Reference proteome</keyword>
<protein>
    <submittedName>
        <fullName evidence="2">Uncharacterized protein</fullName>
    </submittedName>
</protein>
<feature type="compositionally biased region" description="Acidic residues" evidence="1">
    <location>
        <begin position="86"/>
        <end position="96"/>
    </location>
</feature>